<keyword evidence="8" id="KW-1133">Transmembrane helix</keyword>
<accession>A0ABP6GPH7</accession>
<dbReference type="Pfam" id="PF00122">
    <property type="entry name" value="E1-E2_ATPase"/>
    <property type="match status" value="1"/>
</dbReference>
<dbReference type="Gene3D" id="2.70.150.10">
    <property type="entry name" value="Calcium-transporting ATPase, cytoplasmic transduction domain A"/>
    <property type="match status" value="1"/>
</dbReference>
<reference evidence="14" key="1">
    <citation type="journal article" date="2019" name="Int. J. Syst. Evol. Microbiol.">
        <title>The Global Catalogue of Microorganisms (GCM) 10K type strain sequencing project: providing services to taxonomists for standard genome sequencing and annotation.</title>
        <authorList>
            <consortium name="The Broad Institute Genomics Platform"/>
            <consortium name="The Broad Institute Genome Sequencing Center for Infectious Disease"/>
            <person name="Wu L."/>
            <person name="Ma J."/>
        </authorList>
    </citation>
    <scope>NUCLEOTIDE SEQUENCE [LARGE SCALE GENOMIC DNA]</scope>
    <source>
        <strain evidence="14">JCM 8201</strain>
    </source>
</reference>
<feature type="domain" description="Cation-transporting P-type ATPase N-terminal" evidence="12">
    <location>
        <begin position="604"/>
        <end position="675"/>
    </location>
</feature>
<keyword evidence="6" id="KW-0460">Magnesium</keyword>
<dbReference type="Pfam" id="PF00702">
    <property type="entry name" value="Hydrolase"/>
    <property type="match status" value="1"/>
</dbReference>
<evidence type="ECO:0000256" key="1">
    <source>
        <dbReference type="ARBA" id="ARBA00004651"/>
    </source>
</evidence>
<dbReference type="Proteomes" id="UP001501842">
    <property type="component" value="Unassembled WGS sequence"/>
</dbReference>
<dbReference type="SFLD" id="SFLDF00027">
    <property type="entry name" value="p-type_atpase"/>
    <property type="match status" value="1"/>
</dbReference>
<gene>
    <name evidence="13" type="ORF">GCM10010439_35050</name>
</gene>
<keyword evidence="4" id="KW-0547">Nucleotide-binding</keyword>
<evidence type="ECO:0000256" key="7">
    <source>
        <dbReference type="ARBA" id="ARBA00022967"/>
    </source>
</evidence>
<keyword evidence="7" id="KW-1278">Translocase</keyword>
<feature type="compositionally biased region" description="Basic and acidic residues" evidence="11">
    <location>
        <begin position="623"/>
        <end position="640"/>
    </location>
</feature>
<dbReference type="InterPro" id="IPR008250">
    <property type="entry name" value="ATPase_P-typ_transduc_dom_A_sf"/>
</dbReference>
<dbReference type="InterPro" id="IPR059000">
    <property type="entry name" value="ATPase_P-type_domA"/>
</dbReference>
<evidence type="ECO:0000256" key="11">
    <source>
        <dbReference type="SAM" id="MobiDB-lite"/>
    </source>
</evidence>
<dbReference type="PRINTS" id="PR00120">
    <property type="entry name" value="HATPASE"/>
</dbReference>
<dbReference type="EMBL" id="BAAATZ010000012">
    <property type="protein sequence ID" value="GAA2727942.1"/>
    <property type="molecule type" value="Genomic_DNA"/>
</dbReference>
<protein>
    <submittedName>
        <fullName evidence="13">Cation-translocating P-type ATPase</fullName>
    </submittedName>
</protein>
<dbReference type="Gene3D" id="1.20.1110.10">
    <property type="entry name" value="Calcium-transporting ATPase, transmembrane domain"/>
    <property type="match status" value="2"/>
</dbReference>
<keyword evidence="14" id="KW-1185">Reference proteome</keyword>
<dbReference type="InterPro" id="IPR023214">
    <property type="entry name" value="HAD_sf"/>
</dbReference>
<evidence type="ECO:0000256" key="3">
    <source>
        <dbReference type="ARBA" id="ARBA00022723"/>
    </source>
</evidence>
<dbReference type="SUPFAM" id="SSF81660">
    <property type="entry name" value="Metal cation-transporting ATPase, ATP-binding domain N"/>
    <property type="match status" value="1"/>
</dbReference>
<evidence type="ECO:0000313" key="14">
    <source>
        <dbReference type="Proteomes" id="UP001501842"/>
    </source>
</evidence>
<dbReference type="InterPro" id="IPR004014">
    <property type="entry name" value="ATPase_P-typ_cation-transptr_N"/>
</dbReference>
<keyword evidence="2" id="KW-0812">Transmembrane</keyword>
<comment type="subcellular location">
    <subcellularLocation>
        <location evidence="1">Cell membrane</location>
        <topology evidence="1">Multi-pass membrane protein</topology>
    </subcellularLocation>
</comment>
<dbReference type="PANTHER" id="PTHR24093">
    <property type="entry name" value="CATION TRANSPORTING ATPASE"/>
    <property type="match status" value="1"/>
</dbReference>
<dbReference type="InterPro" id="IPR036412">
    <property type="entry name" value="HAD-like_sf"/>
</dbReference>
<dbReference type="RefSeq" id="WP_344451486.1">
    <property type="nucleotide sequence ID" value="NZ_BAAATZ010000012.1"/>
</dbReference>
<dbReference type="Gene3D" id="3.40.50.1000">
    <property type="entry name" value="HAD superfamily/HAD-like"/>
    <property type="match status" value="2"/>
</dbReference>
<evidence type="ECO:0000256" key="9">
    <source>
        <dbReference type="ARBA" id="ARBA00023136"/>
    </source>
</evidence>
<keyword evidence="9" id="KW-0472">Membrane</keyword>
<evidence type="ECO:0000256" key="8">
    <source>
        <dbReference type="ARBA" id="ARBA00022989"/>
    </source>
</evidence>
<dbReference type="InterPro" id="IPR023299">
    <property type="entry name" value="ATPase_P-typ_cyto_dom_N"/>
</dbReference>
<dbReference type="SFLD" id="SFLDG00002">
    <property type="entry name" value="C1.7:_P-type_atpase_like"/>
    <property type="match status" value="1"/>
</dbReference>
<comment type="caution">
    <text evidence="13">The sequence shown here is derived from an EMBL/GenBank/DDBJ whole genome shotgun (WGS) entry which is preliminary data.</text>
</comment>
<evidence type="ECO:0000256" key="5">
    <source>
        <dbReference type="ARBA" id="ARBA00022840"/>
    </source>
</evidence>
<dbReference type="PRINTS" id="PR00119">
    <property type="entry name" value="CATATPASE"/>
</dbReference>
<dbReference type="InterPro" id="IPR018303">
    <property type="entry name" value="ATPase_P-typ_P_site"/>
</dbReference>
<evidence type="ECO:0000256" key="4">
    <source>
        <dbReference type="ARBA" id="ARBA00022741"/>
    </source>
</evidence>
<evidence type="ECO:0000259" key="12">
    <source>
        <dbReference type="SMART" id="SM00831"/>
    </source>
</evidence>
<dbReference type="InterPro" id="IPR001757">
    <property type="entry name" value="P_typ_ATPase"/>
</dbReference>
<dbReference type="SUPFAM" id="SSF81665">
    <property type="entry name" value="Calcium ATPase, transmembrane domain M"/>
    <property type="match status" value="1"/>
</dbReference>
<dbReference type="Pfam" id="PF00689">
    <property type="entry name" value="Cation_ATPase_C"/>
    <property type="match status" value="1"/>
</dbReference>
<evidence type="ECO:0000313" key="13">
    <source>
        <dbReference type="EMBL" id="GAA2727942.1"/>
    </source>
</evidence>
<feature type="region of interest" description="Disordered" evidence="11">
    <location>
        <begin position="621"/>
        <end position="640"/>
    </location>
</feature>
<dbReference type="SMART" id="SM00831">
    <property type="entry name" value="Cation_ATPase_N"/>
    <property type="match status" value="1"/>
</dbReference>
<dbReference type="InterPro" id="IPR023298">
    <property type="entry name" value="ATPase_P-typ_TM_dom_sf"/>
</dbReference>
<dbReference type="InterPro" id="IPR044492">
    <property type="entry name" value="P_typ_ATPase_HD_dom"/>
</dbReference>
<evidence type="ECO:0000256" key="6">
    <source>
        <dbReference type="ARBA" id="ARBA00022842"/>
    </source>
</evidence>
<dbReference type="NCBIfam" id="TIGR01494">
    <property type="entry name" value="ATPase_P-type"/>
    <property type="match status" value="2"/>
</dbReference>
<dbReference type="Gene3D" id="3.40.1110.10">
    <property type="entry name" value="Calcium-transporting ATPase, cytoplasmic domain N"/>
    <property type="match status" value="1"/>
</dbReference>
<sequence length="1460" mass="153285">MVFRRILDTASRMLPAVTGARLGRRIHRVPGRAEIAIRGAHLPEAQDMVAHLEARLNRIKGVHRAEVNAVLGTVMLFLDDDEESLDDDVLEAVEEAESRYGRENDDFAEMPRPGDERAMAVEALLAGTAFAGSGLALVAGFTGLPRLSPLLPTVLALADTMPQARSLLNRVVGETSVDAVTTAGGLLAQSLAQQPLGLAVEGVQRLVRLGGAYTQWRTWTREFGELDALPGAHRVEAHARAPRPVPLPPGPIERLAGRIPYGLLLAGGTWAATRSPFRAEGVLHSLLPKPAFACRDAFAVHLARVAAYRNIPVADPAVLRRLDRVDTVVVDGAALRTGEYALEEIIPLGEILAEGQDLETLDERARGLLDWRRPRARRSGDGWSVAPLRAADVEREVTGRARACAARGCVLVSLLKEGEPVAVLALAEELDHFSEVFVAAARRIGEVHLAGRSRGLERRVPANGRLPGSDLTASVRSLQAEGRGVLLVSRHHGEALAAADVGVGLLDQAGLPPWGAHLFCRLDGAVLITDAVLAARAASRRGVRIAMIGAATAATAALTARQGAAFSRSRLVVDFTRLVAMGTGLWTATQLSREPAPRPLDRTPWHAWPVAAVLERLGSSREGLPEREAQDRRAATGEEERPAAVGLVRRTIQELDNPLTPALATGASVSAVIGSAVDAGLIGAVLGLSAVMSGFQRVAADRAVRRLVEQVTVPVRLRRSGGELAATAEQLVPGDVIMLAAGDMVPADCRVVWAVGLEADEASLTGESQLVGKTAEPTMAGMVAERSSMLYRGTNVAAGEAVGVVVATGSDTEADRTLTLVTGASRPSGVETRLEQLTKVTLPTSLGAGGVLLGSGLLRGRGLSGVLSSAIGLAVAAVPEGLPFVATVAELATARRLSRQGALVRSPVTIEALGRVDVLCFDKTGTLTEGRLRLGMVSDGRTSSPVDELTPRLRSVVSAALRATPEGRRLAHPTDRAVSGAAGRLSVDRHLDLGRWRRTEELPFEPARGYHAVLGEGDDGARLSVKGSPEVVLEACAFWAPEGVPEPIDDLARKALVREVERLAGLGHRVLAVAEGLDPRGPALRDLCFLGLLGLADPVRPTAARAVGRLMEAGIRVCMITGDHPITATAIAAELDLLDGADGQDGHVMTGLELEALDDETLAGRLAEVHVYARMSPAQKVRIVEALHRAGHVVAVTGDGANDAPAIRLADVGIALGTRATPAARDTADIVIADDRIETIVAAIAQCRGMWKSTRDALAVLLGGNLGEIAFTAGSGLLLGESPLNVRQLLLVNLFTDLLPAMALAVREPGETAEEALLAEGPEASLGEVLNRSIAARAVTTALSAQTAWFLSRLWGTRGQTDTTALVALVAAQLIQTLIAGGRSRLVLAASLGSLAALAVVVQTPGLSRLFGCRPLGPHGWLIAMGSAAGLSLAGAVTERFWKVHLGDIFPTVLGGDKEV</sequence>
<dbReference type="PANTHER" id="PTHR24093:SF513">
    <property type="entry name" value="CATION-TRANSPORTING ATPASE I-RELATED"/>
    <property type="match status" value="1"/>
</dbReference>
<dbReference type="SUPFAM" id="SSF81653">
    <property type="entry name" value="Calcium ATPase, transduction domain A"/>
    <property type="match status" value="1"/>
</dbReference>
<keyword evidence="3" id="KW-0479">Metal-binding</keyword>
<keyword evidence="5" id="KW-0067">ATP-binding</keyword>
<dbReference type="SUPFAM" id="SSF56784">
    <property type="entry name" value="HAD-like"/>
    <property type="match status" value="1"/>
</dbReference>
<name>A0ABP6GPH7_9ACTN</name>
<evidence type="ECO:0000256" key="2">
    <source>
        <dbReference type="ARBA" id="ARBA00022692"/>
    </source>
</evidence>
<dbReference type="PROSITE" id="PS00154">
    <property type="entry name" value="ATPASE_E1_E2"/>
    <property type="match status" value="1"/>
</dbReference>
<proteinExistence type="predicted"/>
<dbReference type="InterPro" id="IPR006068">
    <property type="entry name" value="ATPase_P-typ_cation-transptr_C"/>
</dbReference>
<comment type="catalytic activity">
    <reaction evidence="10">
        <text>ATP + H2O = ADP + phosphate + H(+)</text>
        <dbReference type="Rhea" id="RHEA:13065"/>
        <dbReference type="ChEBI" id="CHEBI:15377"/>
        <dbReference type="ChEBI" id="CHEBI:15378"/>
        <dbReference type="ChEBI" id="CHEBI:30616"/>
        <dbReference type="ChEBI" id="CHEBI:43474"/>
        <dbReference type="ChEBI" id="CHEBI:456216"/>
    </reaction>
</comment>
<organism evidence="13 14">
    <name type="scientific">Actinocorallia aurantiaca</name>
    <dbReference type="NCBI Taxonomy" id="46204"/>
    <lineage>
        <taxon>Bacteria</taxon>
        <taxon>Bacillati</taxon>
        <taxon>Actinomycetota</taxon>
        <taxon>Actinomycetes</taxon>
        <taxon>Streptosporangiales</taxon>
        <taxon>Thermomonosporaceae</taxon>
        <taxon>Actinocorallia</taxon>
    </lineage>
</organism>
<evidence type="ECO:0000256" key="10">
    <source>
        <dbReference type="ARBA" id="ARBA00049360"/>
    </source>
</evidence>
<dbReference type="SFLD" id="SFLDS00003">
    <property type="entry name" value="Haloacid_Dehalogenase"/>
    <property type="match status" value="1"/>
</dbReference>